<dbReference type="EMBL" id="QKWP01000197">
    <property type="protein sequence ID" value="RIB24894.1"/>
    <property type="molecule type" value="Genomic_DNA"/>
</dbReference>
<keyword evidence="2" id="KW-1185">Reference proteome</keyword>
<dbReference type="OrthoDB" id="2352230at2759"/>
<accession>A0A397VQV0</accession>
<reference evidence="1 2" key="1">
    <citation type="submission" date="2018-06" db="EMBL/GenBank/DDBJ databases">
        <title>Comparative genomics reveals the genomic features of Rhizophagus irregularis, R. cerebriforme, R. diaphanum and Gigaspora rosea, and their symbiotic lifestyle signature.</title>
        <authorList>
            <person name="Morin E."/>
            <person name="San Clemente H."/>
            <person name="Chen E.C.H."/>
            <person name="De La Providencia I."/>
            <person name="Hainaut M."/>
            <person name="Kuo A."/>
            <person name="Kohler A."/>
            <person name="Murat C."/>
            <person name="Tang N."/>
            <person name="Roy S."/>
            <person name="Loubradou J."/>
            <person name="Henrissat B."/>
            <person name="Grigoriev I.V."/>
            <person name="Corradi N."/>
            <person name="Roux C."/>
            <person name="Martin F.M."/>
        </authorList>
    </citation>
    <scope>NUCLEOTIDE SEQUENCE [LARGE SCALE GENOMIC DNA]</scope>
    <source>
        <strain evidence="1 2">DAOM 194757</strain>
    </source>
</reference>
<proteinExistence type="predicted"/>
<evidence type="ECO:0000313" key="1">
    <source>
        <dbReference type="EMBL" id="RIB24894.1"/>
    </source>
</evidence>
<sequence length="97" mass="10961">MEEVKIWNHVIEWGITQNSGLSSDPEELKTTLQIKTLERYNKKGYDKPNKPTNIINCSSSSCNFKSALPTRITESFSTVVNDAHAAEIASWIQIHIL</sequence>
<protein>
    <submittedName>
        <fullName evidence="1">Uncharacterized protein</fullName>
    </submittedName>
</protein>
<name>A0A397VQV0_9GLOM</name>
<comment type="caution">
    <text evidence="1">The sequence shown here is derived from an EMBL/GenBank/DDBJ whole genome shotgun (WGS) entry which is preliminary data.</text>
</comment>
<dbReference type="Proteomes" id="UP000266673">
    <property type="component" value="Unassembled WGS sequence"/>
</dbReference>
<dbReference type="AlphaFoldDB" id="A0A397VQV0"/>
<gene>
    <name evidence="1" type="ORF">C2G38_2167384</name>
</gene>
<evidence type="ECO:0000313" key="2">
    <source>
        <dbReference type="Proteomes" id="UP000266673"/>
    </source>
</evidence>
<organism evidence="1 2">
    <name type="scientific">Gigaspora rosea</name>
    <dbReference type="NCBI Taxonomy" id="44941"/>
    <lineage>
        <taxon>Eukaryota</taxon>
        <taxon>Fungi</taxon>
        <taxon>Fungi incertae sedis</taxon>
        <taxon>Mucoromycota</taxon>
        <taxon>Glomeromycotina</taxon>
        <taxon>Glomeromycetes</taxon>
        <taxon>Diversisporales</taxon>
        <taxon>Gigasporaceae</taxon>
        <taxon>Gigaspora</taxon>
    </lineage>
</organism>